<reference evidence="3 4" key="1">
    <citation type="journal article" date="2013" name="Int. J. Syst. Evol. Microbiol.">
        <title>Sphingomonas kyungheensis sp. nov., a bacterium with ginsenoside-converting activity isolated from soil of a ginseng field.</title>
        <authorList>
            <person name="Son H.M."/>
            <person name="Yang J.E."/>
            <person name="Park Y."/>
            <person name="Han C.K."/>
            <person name="Kim S.G."/>
            <person name="Kook M."/>
            <person name="Yi T.H."/>
        </authorList>
    </citation>
    <scope>NUCLEOTIDE SEQUENCE [LARGE SCALE GENOMIC DNA]</scope>
    <source>
        <strain evidence="3 4">LMG 26582</strain>
    </source>
</reference>
<accession>A0ABU8H7F9</accession>
<feature type="signal peptide" evidence="2">
    <location>
        <begin position="1"/>
        <end position="23"/>
    </location>
</feature>
<name>A0ABU8H7F9_9SPHN</name>
<evidence type="ECO:0000256" key="1">
    <source>
        <dbReference type="ARBA" id="ARBA00008769"/>
    </source>
</evidence>
<dbReference type="Pfam" id="PF04966">
    <property type="entry name" value="OprB"/>
    <property type="match status" value="1"/>
</dbReference>
<comment type="caution">
    <text evidence="3">The sequence shown here is derived from an EMBL/GenBank/DDBJ whole genome shotgun (WGS) entry which is preliminary data.</text>
</comment>
<dbReference type="EMBL" id="JBBBDM010000015">
    <property type="protein sequence ID" value="MEI5688866.1"/>
    <property type="molecule type" value="Genomic_DNA"/>
</dbReference>
<protein>
    <submittedName>
        <fullName evidence="3">Carbohydrate porin</fullName>
    </submittedName>
</protein>
<evidence type="ECO:0000313" key="4">
    <source>
        <dbReference type="Proteomes" id="UP001367771"/>
    </source>
</evidence>
<feature type="chain" id="PRO_5044989599" evidence="2">
    <location>
        <begin position="24"/>
        <end position="462"/>
    </location>
</feature>
<gene>
    <name evidence="3" type="ORF">V8201_17370</name>
</gene>
<dbReference type="Proteomes" id="UP001367771">
    <property type="component" value="Unassembled WGS sequence"/>
</dbReference>
<comment type="similarity">
    <text evidence="1 2">Belongs to the OprB family.</text>
</comment>
<organism evidence="3 4">
    <name type="scientific">Sphingomonas kyungheensis</name>
    <dbReference type="NCBI Taxonomy" id="1069987"/>
    <lineage>
        <taxon>Bacteria</taxon>
        <taxon>Pseudomonadati</taxon>
        <taxon>Pseudomonadota</taxon>
        <taxon>Alphaproteobacteria</taxon>
        <taxon>Sphingomonadales</taxon>
        <taxon>Sphingomonadaceae</taxon>
        <taxon>Sphingomonas</taxon>
    </lineage>
</organism>
<evidence type="ECO:0000256" key="2">
    <source>
        <dbReference type="RuleBase" id="RU363072"/>
    </source>
</evidence>
<dbReference type="RefSeq" id="WP_336546068.1">
    <property type="nucleotide sequence ID" value="NZ_JBBBDM010000015.1"/>
</dbReference>
<evidence type="ECO:0000313" key="3">
    <source>
        <dbReference type="EMBL" id="MEI5688866.1"/>
    </source>
</evidence>
<dbReference type="InterPro" id="IPR038673">
    <property type="entry name" value="OprB_sf"/>
</dbReference>
<dbReference type="InterPro" id="IPR007049">
    <property type="entry name" value="Carb-sel_porin_OprB"/>
</dbReference>
<keyword evidence="4" id="KW-1185">Reference proteome</keyword>
<dbReference type="Gene3D" id="2.40.160.180">
    <property type="entry name" value="Carbohydrate-selective porin OprB"/>
    <property type="match status" value="1"/>
</dbReference>
<keyword evidence="2" id="KW-0732">Signal</keyword>
<sequence length="462" mass="49416">MIRPLPLSSLATLVLLLAAPAAAQTIPTRAPADATRAVAADPAAAPADAGSDARFAVHGQATLVVQATPGFASPYTGANSLTPRQAKETADVTLYAGVRLWRGAELWTNPEIDQGFGLSNTLGVAGFPSAEAYKVGRRAPYVRLQRTFLRQTIDLGGARERVAGVANQVAGWRTADRLVLTIGKFGVGDVFDTNSYAHDPRVDFLNWSAVDAGSFDYAADAWGYSTGVTAEAYRGAWTLRLGAFNLSKVPNGEMLEPGFGQYQLDAELEHRHRIGGRPGALRVTLFRNRGRFGRFDDALALAARSGEPVDTAAVRARRTRAGISVNAEQTLTDTLGVFARAGLADGQVEPYDFTDIDRTAQAGLALRGAGWRRGDDTLGAVVIVNGISRAHQRYLDAGGLGVLVGDGRLPHPGAEYIGETYYRLAATRGFDLSLDYQHVAHPGYNRDRGPAEIFAVRLHEAF</sequence>
<proteinExistence type="inferred from homology"/>